<organism evidence="2 3">
    <name type="scientific">Helicobacter suis</name>
    <dbReference type="NCBI Taxonomy" id="104628"/>
    <lineage>
        <taxon>Bacteria</taxon>
        <taxon>Pseudomonadati</taxon>
        <taxon>Campylobacterota</taxon>
        <taxon>Epsilonproteobacteria</taxon>
        <taxon>Campylobacterales</taxon>
        <taxon>Helicobacteraceae</taxon>
        <taxon>Helicobacter</taxon>
    </lineage>
</organism>
<feature type="region of interest" description="Disordered" evidence="1">
    <location>
        <begin position="203"/>
        <end position="251"/>
    </location>
</feature>
<name>A0A6J4CVF2_9HELI</name>
<protein>
    <submittedName>
        <fullName evidence="2">Uncharacterized protein</fullName>
    </submittedName>
</protein>
<dbReference type="Proteomes" id="UP000317935">
    <property type="component" value="Chromosome"/>
</dbReference>
<evidence type="ECO:0000313" key="3">
    <source>
        <dbReference type="Proteomes" id="UP000317935"/>
    </source>
</evidence>
<evidence type="ECO:0000256" key="1">
    <source>
        <dbReference type="SAM" id="MobiDB-lite"/>
    </source>
</evidence>
<dbReference type="EMBL" id="AP019774">
    <property type="protein sequence ID" value="BCD69386.1"/>
    <property type="molecule type" value="Genomic_DNA"/>
</dbReference>
<evidence type="ECO:0000313" key="2">
    <source>
        <dbReference type="EMBL" id="BCD69386.1"/>
    </source>
</evidence>
<accession>A0A6J4CVF2</accession>
<gene>
    <name evidence="2" type="ORF">SNTW_00310</name>
</gene>
<dbReference type="AlphaFoldDB" id="A0A6J4CVF2"/>
<reference evidence="2 3" key="1">
    <citation type="submission" date="2019-06" db="EMBL/GenBank/DDBJ databases">
        <title>Complete genome sequence of Helicobacter suis SNTW101c.</title>
        <authorList>
            <person name="Rimbara E."/>
            <person name="Suzuki M."/>
            <person name="Matsui H."/>
            <person name="Nakamura M."/>
            <person name="Mori S."/>
            <person name="Shibayama K."/>
        </authorList>
    </citation>
    <scope>NUCLEOTIDE SEQUENCE [LARGE SCALE GENOMIC DNA]</scope>
    <source>
        <strain evidence="2 3">SNTW101c</strain>
    </source>
</reference>
<sequence length="251" mass="29994">MEWFEKTLQDTLSPYKNHSVIAPILSQESSQEVVEYFLQAFFLNRADIPLHCFFSNLSLEDKLAQDIEDEEKNITLGVRIPNHPIFSKVLPKGMSLLVRRFLPYGASSPVFYPNEVSLTSSDANAYEQELEVACIKIESGERQRIANNLVNPAWIQQLPKFGIETSKRLAEWMDYLKFEEEYIEFHTRQKFLVFNEDFYEKQRNRETEKQRNRETEKQRNRETEKQRNRETEKQRNRETEKQRNRETEKQS</sequence>
<dbReference type="RefSeq" id="WP_143433380.1">
    <property type="nucleotide sequence ID" value="NZ_AP019774.1"/>
</dbReference>
<proteinExistence type="predicted"/>